<protein>
    <submittedName>
        <fullName evidence="9">DivIVA domain-containing protein</fullName>
    </submittedName>
</protein>
<accession>A0A7C1R997</accession>
<evidence type="ECO:0000256" key="6">
    <source>
        <dbReference type="ARBA" id="ARBA00023306"/>
    </source>
</evidence>
<dbReference type="InterPro" id="IPR007793">
    <property type="entry name" value="DivIVA_fam"/>
</dbReference>
<keyword evidence="6" id="KW-0131">Cell cycle</keyword>
<dbReference type="EMBL" id="DRFT01000071">
    <property type="protein sequence ID" value="HDZ49782.1"/>
    <property type="molecule type" value="Genomic_DNA"/>
</dbReference>
<evidence type="ECO:0000256" key="1">
    <source>
        <dbReference type="ARBA" id="ARBA00004496"/>
    </source>
</evidence>
<organism evidence="9">
    <name type="scientific">Aerophobetes bacterium</name>
    <dbReference type="NCBI Taxonomy" id="2030807"/>
    <lineage>
        <taxon>Bacteria</taxon>
        <taxon>Candidatus Aerophobota</taxon>
    </lineage>
</organism>
<dbReference type="PANTHER" id="PTHR35794:SF2">
    <property type="entry name" value="CELL DIVISION PROTEIN DIVIVA"/>
    <property type="match status" value="1"/>
</dbReference>
<dbReference type="Pfam" id="PF05103">
    <property type="entry name" value="DivIVA"/>
    <property type="match status" value="1"/>
</dbReference>
<evidence type="ECO:0000256" key="7">
    <source>
        <dbReference type="SAM" id="Coils"/>
    </source>
</evidence>
<name>A0A7C1R997_UNCAE</name>
<dbReference type="GO" id="GO:0051301">
    <property type="term" value="P:cell division"/>
    <property type="evidence" value="ECO:0007669"/>
    <property type="project" value="UniProtKB-KW"/>
</dbReference>
<keyword evidence="4" id="KW-0132">Cell division</keyword>
<gene>
    <name evidence="9" type="ORF">ENH69_01020</name>
</gene>
<dbReference type="NCBIfam" id="TIGR03544">
    <property type="entry name" value="DivI1A_domain"/>
    <property type="match status" value="1"/>
</dbReference>
<reference evidence="9" key="1">
    <citation type="journal article" date="2020" name="mSystems">
        <title>Genome- and Community-Level Interaction Insights into Carbon Utilization and Element Cycling Functions of Hydrothermarchaeota in Hydrothermal Sediment.</title>
        <authorList>
            <person name="Zhou Z."/>
            <person name="Liu Y."/>
            <person name="Xu W."/>
            <person name="Pan J."/>
            <person name="Luo Z.H."/>
            <person name="Li M."/>
        </authorList>
    </citation>
    <scope>NUCLEOTIDE SEQUENCE [LARGE SCALE GENOMIC DNA]</scope>
    <source>
        <strain evidence="9">HyVt-329</strain>
    </source>
</reference>
<dbReference type="Proteomes" id="UP000885667">
    <property type="component" value="Unassembled WGS sequence"/>
</dbReference>
<evidence type="ECO:0000256" key="2">
    <source>
        <dbReference type="ARBA" id="ARBA00009008"/>
    </source>
</evidence>
<dbReference type="InterPro" id="IPR019933">
    <property type="entry name" value="DivIVA_domain"/>
</dbReference>
<feature type="compositionally biased region" description="Basic residues" evidence="8">
    <location>
        <begin position="160"/>
        <end position="169"/>
    </location>
</feature>
<keyword evidence="5 7" id="KW-0175">Coiled coil</keyword>
<dbReference type="Gene3D" id="6.10.250.660">
    <property type="match status" value="1"/>
</dbReference>
<evidence type="ECO:0000313" key="9">
    <source>
        <dbReference type="EMBL" id="HDZ49782.1"/>
    </source>
</evidence>
<proteinExistence type="inferred from homology"/>
<keyword evidence="3" id="KW-0963">Cytoplasm</keyword>
<comment type="similarity">
    <text evidence="2">Belongs to the DivIVA family.</text>
</comment>
<evidence type="ECO:0000256" key="3">
    <source>
        <dbReference type="ARBA" id="ARBA00022490"/>
    </source>
</evidence>
<feature type="coiled-coil region" evidence="7">
    <location>
        <begin position="98"/>
        <end position="150"/>
    </location>
</feature>
<dbReference type="PANTHER" id="PTHR35794">
    <property type="entry name" value="CELL DIVISION PROTEIN DIVIVA"/>
    <property type="match status" value="1"/>
</dbReference>
<comment type="subcellular location">
    <subcellularLocation>
        <location evidence="1">Cytoplasm</location>
    </subcellularLocation>
</comment>
<evidence type="ECO:0000256" key="8">
    <source>
        <dbReference type="SAM" id="MobiDB-lite"/>
    </source>
</evidence>
<comment type="caution">
    <text evidence="9">The sequence shown here is derived from an EMBL/GenBank/DDBJ whole genome shotgun (WGS) entry which is preliminary data.</text>
</comment>
<dbReference type="GO" id="GO:0005737">
    <property type="term" value="C:cytoplasm"/>
    <property type="evidence" value="ECO:0007669"/>
    <property type="project" value="UniProtKB-SubCell"/>
</dbReference>
<evidence type="ECO:0000256" key="4">
    <source>
        <dbReference type="ARBA" id="ARBA00022618"/>
    </source>
</evidence>
<sequence length="178" mass="21153">MMKLEPSQIEKKEFGLSLRGYNQKEVDRFLIEVGKNYRELIEERRVLLGELEELKKERELHLFKEKRIEEALISAQRSAELINESSQERAKLIVKEAEIKAKEVVKKDEEKLKRLDDEIEKLERQKRLFIAKLKSLIETHSELLNFYEEKPEEEKVERLSKKKAAKKNNSRTGILFEG</sequence>
<evidence type="ECO:0000256" key="5">
    <source>
        <dbReference type="ARBA" id="ARBA00023054"/>
    </source>
</evidence>
<dbReference type="AlphaFoldDB" id="A0A7C1R997"/>
<feature type="region of interest" description="Disordered" evidence="8">
    <location>
        <begin position="159"/>
        <end position="178"/>
    </location>
</feature>